<comment type="cofactor">
    <cofactor evidence="15">
        <name>Mg(2+)</name>
        <dbReference type="ChEBI" id="CHEBI:18420"/>
    </cofactor>
    <text evidence="15">Binds 2 magnesium ions.</text>
</comment>
<keyword evidence="6" id="KW-0548">Nucleotidyltransferase</keyword>
<feature type="binding site" evidence="15">
    <location>
        <position position="406"/>
    </location>
    <ligand>
        <name>Mg(2+)</name>
        <dbReference type="ChEBI" id="CHEBI:18420"/>
        <label>1</label>
    </ligand>
</feature>
<dbReference type="InterPro" id="IPR017961">
    <property type="entry name" value="DNA_pol_Y-fam_little_finger"/>
</dbReference>
<keyword evidence="7 15" id="KW-0479">Metal-binding</keyword>
<evidence type="ECO:0000256" key="5">
    <source>
        <dbReference type="ARBA" id="ARBA00022679"/>
    </source>
</evidence>
<evidence type="ECO:0000256" key="3">
    <source>
        <dbReference type="ARBA" id="ARBA00020399"/>
    </source>
</evidence>
<feature type="compositionally biased region" description="Polar residues" evidence="16">
    <location>
        <begin position="616"/>
        <end position="627"/>
    </location>
</feature>
<name>A0A9P6MAL1_9FUNG</name>
<accession>A0A9P6MAL1</accession>
<dbReference type="InterPro" id="IPR043128">
    <property type="entry name" value="Rev_trsase/Diguanyl_cyclase"/>
</dbReference>
<evidence type="ECO:0000256" key="2">
    <source>
        <dbReference type="ARBA" id="ARBA00010945"/>
    </source>
</evidence>
<evidence type="ECO:0000256" key="14">
    <source>
        <dbReference type="ARBA" id="ARBA00081902"/>
    </source>
</evidence>
<dbReference type="GO" id="GO:0003684">
    <property type="term" value="F:damaged DNA binding"/>
    <property type="evidence" value="ECO:0007669"/>
    <property type="project" value="InterPro"/>
</dbReference>
<dbReference type="GO" id="GO:0070987">
    <property type="term" value="P:error-free translesion synthesis"/>
    <property type="evidence" value="ECO:0007669"/>
    <property type="project" value="TreeGrafter"/>
</dbReference>
<evidence type="ECO:0000259" key="18">
    <source>
        <dbReference type="PROSITE" id="PS50173"/>
    </source>
</evidence>
<keyword evidence="12" id="KW-0539">Nucleus</keyword>
<dbReference type="InterPro" id="IPR036420">
    <property type="entry name" value="BRCT_dom_sf"/>
</dbReference>
<evidence type="ECO:0000256" key="10">
    <source>
        <dbReference type="ARBA" id="ARBA00023125"/>
    </source>
</evidence>
<dbReference type="AlphaFoldDB" id="A0A9P6MAL1"/>
<dbReference type="PANTHER" id="PTHR45990:SF1">
    <property type="entry name" value="DNA REPAIR PROTEIN REV1"/>
    <property type="match status" value="1"/>
</dbReference>
<feature type="domain" description="UmuC" evidence="18">
    <location>
        <begin position="402"/>
        <end position="584"/>
    </location>
</feature>
<dbReference type="Gene3D" id="3.30.70.270">
    <property type="match status" value="1"/>
</dbReference>
<evidence type="ECO:0000313" key="20">
    <source>
        <dbReference type="Proteomes" id="UP000749646"/>
    </source>
</evidence>
<evidence type="ECO:0000313" key="19">
    <source>
        <dbReference type="EMBL" id="KAF9984948.1"/>
    </source>
</evidence>
<dbReference type="PROSITE" id="PS50172">
    <property type="entry name" value="BRCT"/>
    <property type="match status" value="1"/>
</dbReference>
<dbReference type="OrthoDB" id="427711at2759"/>
<keyword evidence="20" id="KW-1185">Reference proteome</keyword>
<dbReference type="GO" id="GO:0003887">
    <property type="term" value="F:DNA-directed DNA polymerase activity"/>
    <property type="evidence" value="ECO:0007669"/>
    <property type="project" value="InterPro"/>
</dbReference>
<evidence type="ECO:0000256" key="12">
    <source>
        <dbReference type="ARBA" id="ARBA00023242"/>
    </source>
</evidence>
<keyword evidence="5 19" id="KW-0808">Transferase</keyword>
<feature type="binding site" evidence="15">
    <location>
        <position position="504"/>
    </location>
    <ligand>
        <name>Mg(2+)</name>
        <dbReference type="ChEBI" id="CHEBI:18420"/>
        <label>1</label>
    </ligand>
</feature>
<feature type="region of interest" description="Disordered" evidence="16">
    <location>
        <begin position="870"/>
        <end position="905"/>
    </location>
</feature>
<dbReference type="InterPro" id="IPR001126">
    <property type="entry name" value="UmuC"/>
</dbReference>
<dbReference type="Proteomes" id="UP000749646">
    <property type="component" value="Unassembled WGS sequence"/>
</dbReference>
<evidence type="ECO:0000256" key="11">
    <source>
        <dbReference type="ARBA" id="ARBA00023204"/>
    </source>
</evidence>
<keyword evidence="4" id="KW-0237">DNA synthesis</keyword>
<dbReference type="Gene3D" id="3.30.1490.100">
    <property type="entry name" value="DNA polymerase, Y-family, little finger domain"/>
    <property type="match status" value="1"/>
</dbReference>
<dbReference type="PANTHER" id="PTHR45990">
    <property type="entry name" value="DNA REPAIR PROTEIN REV1"/>
    <property type="match status" value="1"/>
</dbReference>
<organism evidence="19 20">
    <name type="scientific">Modicella reniformis</name>
    <dbReference type="NCBI Taxonomy" id="1440133"/>
    <lineage>
        <taxon>Eukaryota</taxon>
        <taxon>Fungi</taxon>
        <taxon>Fungi incertae sedis</taxon>
        <taxon>Mucoromycota</taxon>
        <taxon>Mortierellomycotina</taxon>
        <taxon>Mortierellomycetes</taxon>
        <taxon>Mortierellales</taxon>
        <taxon>Mortierellaceae</taxon>
        <taxon>Modicella</taxon>
    </lineage>
</organism>
<dbReference type="FunFam" id="3.40.50.10190:FF:000011">
    <property type="entry name" value="DNA repair protein REV1"/>
    <property type="match status" value="1"/>
</dbReference>
<evidence type="ECO:0000259" key="17">
    <source>
        <dbReference type="PROSITE" id="PS50172"/>
    </source>
</evidence>
<dbReference type="InterPro" id="IPR036775">
    <property type="entry name" value="DNA_pol_Y-fam_lit_finger_sf"/>
</dbReference>
<evidence type="ECO:0000256" key="9">
    <source>
        <dbReference type="ARBA" id="ARBA00022842"/>
    </source>
</evidence>
<dbReference type="Gene3D" id="6.10.250.1630">
    <property type="match status" value="1"/>
</dbReference>
<comment type="subcellular location">
    <subcellularLocation>
        <location evidence="1">Nucleus</location>
    </subcellularLocation>
</comment>
<dbReference type="InterPro" id="IPR012112">
    <property type="entry name" value="REV1"/>
</dbReference>
<dbReference type="Pfam" id="PF21999">
    <property type="entry name" value="IMS_HHH_1"/>
    <property type="match status" value="1"/>
</dbReference>
<gene>
    <name evidence="19" type="primary">REV1</name>
    <name evidence="19" type="ORF">BGZ65_012141</name>
</gene>
<dbReference type="GO" id="GO:0042276">
    <property type="term" value="P:error-prone translesion synthesis"/>
    <property type="evidence" value="ECO:0007669"/>
    <property type="project" value="InterPro"/>
</dbReference>
<feature type="compositionally biased region" description="Basic and acidic residues" evidence="16">
    <location>
        <begin position="889"/>
        <end position="905"/>
    </location>
</feature>
<dbReference type="SUPFAM" id="SSF52113">
    <property type="entry name" value="BRCT domain"/>
    <property type="match status" value="1"/>
</dbReference>
<dbReference type="CDD" id="cd17719">
    <property type="entry name" value="BRCT_Rev1"/>
    <property type="match status" value="1"/>
</dbReference>
<evidence type="ECO:0000256" key="6">
    <source>
        <dbReference type="ARBA" id="ARBA00022695"/>
    </source>
</evidence>
<evidence type="ECO:0000256" key="1">
    <source>
        <dbReference type="ARBA" id="ARBA00004123"/>
    </source>
</evidence>
<sequence>MPMEQRDEETPYEAIEYGDFSTYIRHKKQKLQLQQEEIAVRAASETAQIFEGIVVYVNGYTDPPIHEIKEMIAQRGGEFRQYLSKSSITHIIASNLTQAKMKEFRNYKVAKPEWITESVKANRLLSWHRFSTLRVPNSFSAFEGKSHPIIPSKTSESPVLGRPACNENILQEQGGLDHGDPGMATKVPLTLPTDNHLSMPDLIVQTDDCGSDEQLRAFNATSGREHDIASPQLDQDFTFDDLDLDQLEFQLTPLNDEPVSTLTSTTSHPQDNHTNFGGVSQSTASGANSNIGTLAGVHAEAAPNNTASLHAITAEGDDGLEGSLRRTVVSASAADNRHPTLIELSVPWNRLNCSVQPGFVEKFYQSSRLHYLSTWKAKLRELTAEIQKDRSLTPSNGRRRTIMHVDFDCFFASVATRGKPELQNNPIAVAHGSGGATSNSEIASCNYLAREFGVKNGMQLLRARALCPDLLVVPYEFQEYEDISIEFYKILLSYADELQAVSVDEALVDVTSKCTPFWEYAVDDSSVSQHLKDGSIQMDPGALAERVRMEIFSATGCHASVGIAPNILLAKLATKRAKPHGQYIWPWTPGSERTLRELQGPVLLGPDLDQDPHLTPTGSEDGSQSHGPESIAKKSKTKEFSVKDLPGVGYKITEDLKEMFSVHTLYELQEISREELQRICGMKTGEMLYNSCRGIDETTLASDREKARQSVSAEISWGVRFENQGQVDVFLRDLAVEVSKRLKEIERKAKSVVIKIMKRKEYVQGQWKHLGHGPADQFARTGQLPMYTDDPELIAKEVRNLLMYFKFNVLDIRGLGIQMLKLNNDVVNTVPKSAFLAQDSMNQTTLTPAMFQQRRRATTSANTVYGSVITSEKDTTSSTTDALQTGDSNSEHRNEKPTIEIDSETFKELPPEIQDELSHQHRLVFVNRIEQSGSISKGCRIDDPGSGLGQYEDSTIHNRHSSNDPLPSWLQVDLAELESRSTPMIRDISQDHSRPQITLRHNEYFPTNAGPSAGGGILPSPSELDRSVLQALPPEIRAEIEQEYNHIKENHELIRQLAFPESNNA</sequence>
<dbReference type="Gene3D" id="3.40.50.10190">
    <property type="entry name" value="BRCT domain"/>
    <property type="match status" value="1"/>
</dbReference>
<feature type="binding site" evidence="15">
    <location>
        <position position="505"/>
    </location>
    <ligand>
        <name>Mg(2+)</name>
        <dbReference type="ChEBI" id="CHEBI:18420"/>
        <label>1</label>
    </ligand>
</feature>
<feature type="region of interest" description="Disordered" evidence="16">
    <location>
        <begin position="935"/>
        <end position="966"/>
    </location>
</feature>
<evidence type="ECO:0000256" key="15">
    <source>
        <dbReference type="PIRSR" id="PIRSR036573-2"/>
    </source>
</evidence>
<keyword evidence="10" id="KW-0238">DNA-binding</keyword>
<dbReference type="Pfam" id="PF16589">
    <property type="entry name" value="BRCT_2"/>
    <property type="match status" value="1"/>
</dbReference>
<protein>
    <recommendedName>
        <fullName evidence="3">DNA repair protein REV1</fullName>
    </recommendedName>
    <alternativeName>
        <fullName evidence="14">Reversionless protein 1</fullName>
    </alternativeName>
</protein>
<evidence type="ECO:0000256" key="8">
    <source>
        <dbReference type="ARBA" id="ARBA00022763"/>
    </source>
</evidence>
<keyword evidence="9 15" id="KW-0460">Magnesium</keyword>
<dbReference type="Gene3D" id="3.40.1170.60">
    <property type="match status" value="1"/>
</dbReference>
<dbReference type="PIRSF" id="PIRSF036573">
    <property type="entry name" value="REV1"/>
    <property type="match status" value="1"/>
</dbReference>
<dbReference type="SMART" id="SM00292">
    <property type="entry name" value="BRCT"/>
    <property type="match status" value="1"/>
</dbReference>
<dbReference type="SUPFAM" id="SSF56672">
    <property type="entry name" value="DNA/RNA polymerases"/>
    <property type="match status" value="2"/>
</dbReference>
<feature type="non-terminal residue" evidence="19">
    <location>
        <position position="1"/>
    </location>
</feature>
<dbReference type="Pfam" id="PF14377">
    <property type="entry name" value="UBM"/>
    <property type="match status" value="2"/>
</dbReference>
<dbReference type="GO" id="GO:0006281">
    <property type="term" value="P:DNA repair"/>
    <property type="evidence" value="ECO:0007669"/>
    <property type="project" value="UniProtKB-KW"/>
</dbReference>
<dbReference type="SUPFAM" id="SSF100879">
    <property type="entry name" value="Lesion bypass DNA polymerase (Y-family), little finger domain"/>
    <property type="match status" value="1"/>
</dbReference>
<dbReference type="InterPro" id="IPR043502">
    <property type="entry name" value="DNA/RNA_pol_sf"/>
</dbReference>
<evidence type="ECO:0000256" key="4">
    <source>
        <dbReference type="ARBA" id="ARBA00022634"/>
    </source>
</evidence>
<dbReference type="Pfam" id="PF11799">
    <property type="entry name" value="IMS_C"/>
    <property type="match status" value="1"/>
</dbReference>
<dbReference type="InterPro" id="IPR001357">
    <property type="entry name" value="BRCT_dom"/>
</dbReference>
<dbReference type="InterPro" id="IPR053848">
    <property type="entry name" value="IMS_HHH_1"/>
</dbReference>
<dbReference type="Gene3D" id="1.10.150.20">
    <property type="entry name" value="5' to 3' exonuclease, C-terminal subdomain"/>
    <property type="match status" value="1"/>
</dbReference>
<dbReference type="GO" id="GO:0017125">
    <property type="term" value="F:deoxycytidyl transferase activity"/>
    <property type="evidence" value="ECO:0007669"/>
    <property type="project" value="TreeGrafter"/>
</dbReference>
<dbReference type="GO" id="GO:0005634">
    <property type="term" value="C:nucleus"/>
    <property type="evidence" value="ECO:0007669"/>
    <property type="project" value="UniProtKB-SubCell"/>
</dbReference>
<feature type="domain" description="BRCT" evidence="17">
    <location>
        <begin position="45"/>
        <end position="132"/>
    </location>
</feature>
<feature type="region of interest" description="Disordered" evidence="16">
    <location>
        <begin position="253"/>
        <end position="284"/>
    </location>
</feature>
<evidence type="ECO:0000256" key="16">
    <source>
        <dbReference type="SAM" id="MobiDB-lite"/>
    </source>
</evidence>
<proteinExistence type="inferred from homology"/>
<dbReference type="PROSITE" id="PS50173">
    <property type="entry name" value="UMUC"/>
    <property type="match status" value="1"/>
</dbReference>
<feature type="compositionally biased region" description="Polar residues" evidence="16">
    <location>
        <begin position="258"/>
        <end position="284"/>
    </location>
</feature>
<evidence type="ECO:0000256" key="7">
    <source>
        <dbReference type="ARBA" id="ARBA00022723"/>
    </source>
</evidence>
<dbReference type="EMBL" id="JAAAHW010003337">
    <property type="protein sequence ID" value="KAF9984948.1"/>
    <property type="molecule type" value="Genomic_DNA"/>
</dbReference>
<comment type="similarity">
    <text evidence="2">Belongs to the DNA polymerase type-Y family.</text>
</comment>
<dbReference type="GO" id="GO:0046872">
    <property type="term" value="F:metal ion binding"/>
    <property type="evidence" value="ECO:0007669"/>
    <property type="project" value="UniProtKB-KW"/>
</dbReference>
<dbReference type="InterPro" id="IPR025527">
    <property type="entry name" value="HUWE1/Rev1_UBM"/>
</dbReference>
<reference evidence="19" key="1">
    <citation type="journal article" date="2020" name="Fungal Divers.">
        <title>Resolving the Mortierellaceae phylogeny through synthesis of multi-gene phylogenetics and phylogenomics.</title>
        <authorList>
            <person name="Vandepol N."/>
            <person name="Liber J."/>
            <person name="Desiro A."/>
            <person name="Na H."/>
            <person name="Kennedy M."/>
            <person name="Barry K."/>
            <person name="Grigoriev I.V."/>
            <person name="Miller A.N."/>
            <person name="O'Donnell K."/>
            <person name="Stajich J.E."/>
            <person name="Bonito G."/>
        </authorList>
    </citation>
    <scope>NUCLEOTIDE SEQUENCE</scope>
    <source>
        <strain evidence="19">MES-2147</strain>
    </source>
</reference>
<evidence type="ECO:0000256" key="13">
    <source>
        <dbReference type="ARBA" id="ARBA00058985"/>
    </source>
</evidence>
<feature type="region of interest" description="Disordered" evidence="16">
    <location>
        <begin position="602"/>
        <end position="638"/>
    </location>
</feature>
<dbReference type="Pfam" id="PF00817">
    <property type="entry name" value="IMS"/>
    <property type="match status" value="1"/>
</dbReference>
<keyword evidence="8" id="KW-0227">DNA damage</keyword>
<dbReference type="FunFam" id="3.30.1490.100:FF:000001">
    <property type="entry name" value="DNA repair protein REV1"/>
    <property type="match status" value="1"/>
</dbReference>
<dbReference type="Gene3D" id="6.10.250.1490">
    <property type="match status" value="1"/>
</dbReference>
<comment type="caution">
    <text evidence="19">The sequence shown here is derived from an EMBL/GenBank/DDBJ whole genome shotgun (WGS) entry which is preliminary data.</text>
</comment>
<comment type="function">
    <text evidence="13">Deoxycytidyl transferase involved in DNA repair. Transfers a dCMP residue from dCTP to the 3'-end of a DNA primer in a template-dependent reaction. May assist in the first step in the bypass of abasic lesions by the insertion of a nucleotide opposite the lesion. Required for normal induction of mutations by physical and chemical agents. Involved in mitochondrial DNA mutagenesis.</text>
</comment>
<keyword evidence="11" id="KW-0234">DNA repair</keyword>